<accession>A0A2J5I719</accession>
<dbReference type="OrthoDB" id="8864979at2759"/>
<dbReference type="EMBL" id="KZ559502">
    <property type="protein sequence ID" value="PLN85782.1"/>
    <property type="molecule type" value="Genomic_DNA"/>
</dbReference>
<organism evidence="1 2">
    <name type="scientific">Aspergillus taichungensis</name>
    <dbReference type="NCBI Taxonomy" id="482145"/>
    <lineage>
        <taxon>Eukaryota</taxon>
        <taxon>Fungi</taxon>
        <taxon>Dikarya</taxon>
        <taxon>Ascomycota</taxon>
        <taxon>Pezizomycotina</taxon>
        <taxon>Eurotiomycetes</taxon>
        <taxon>Eurotiomycetidae</taxon>
        <taxon>Eurotiales</taxon>
        <taxon>Aspergillaceae</taxon>
        <taxon>Aspergillus</taxon>
        <taxon>Aspergillus subgen. Circumdati</taxon>
    </lineage>
</organism>
<dbReference type="Pfam" id="PF13092">
    <property type="entry name" value="CENP-L"/>
    <property type="match status" value="1"/>
</dbReference>
<dbReference type="InterPro" id="IPR025204">
    <property type="entry name" value="CENP-L"/>
</dbReference>
<dbReference type="AlphaFoldDB" id="A0A2J5I719"/>
<sequence>MAPATPQHLLNTSWTLHRLSPLHHEKEFATLSSPTALKTYASRLQDQLTGNTLGGLPSGTAGGSSGAVADDEALSRTGALKSCTWETLPSLAFLEPQTQSRPSRRQPKQQPGILVTLEYENIVYKAALLAPPPPATGSPSPDRKGSTHLPLLLTRLPGPLRQTFVSFLAANFDTYCSPLRFPSHFMCAALEAYVNGMITEGDDIARQQQAILEDVVKEMQITLAFSSSIAPELRSLNVSIPRGSFADFVDADANRADGSVLANLSSYLEKHLAMKLDFLSAGSDKKRSLAEEHVRVSRIACGGFLLGADGRLKLVSLQKMIPGADDDNDEEDLVGSEGGREAPGEKARLMLRANEALLLAVIRRVASVDEQGV</sequence>
<name>A0A2J5I719_9EURO</name>
<dbReference type="Proteomes" id="UP000235023">
    <property type="component" value="Unassembled WGS sequence"/>
</dbReference>
<evidence type="ECO:0000313" key="2">
    <source>
        <dbReference type="Proteomes" id="UP000235023"/>
    </source>
</evidence>
<proteinExistence type="predicted"/>
<reference evidence="2" key="1">
    <citation type="submission" date="2017-12" db="EMBL/GenBank/DDBJ databases">
        <authorList>
            <consortium name="DOE Joint Genome Institute"/>
            <person name="Mondo S.J."/>
            <person name="Kjaerbolling I."/>
            <person name="Vesth T.C."/>
            <person name="Frisvad J.C."/>
            <person name="Nybo J.L."/>
            <person name="Theobald S."/>
            <person name="Kuo A."/>
            <person name="Bowyer P."/>
            <person name="Matsuda Y."/>
            <person name="Lyhne E.K."/>
            <person name="Kogle M.E."/>
            <person name="Clum A."/>
            <person name="Lipzen A."/>
            <person name="Salamov A."/>
            <person name="Ngan C.Y."/>
            <person name="Daum C."/>
            <person name="Chiniquy J."/>
            <person name="Barry K."/>
            <person name="LaButti K."/>
            <person name="Haridas S."/>
            <person name="Simmons B.A."/>
            <person name="Magnuson J.K."/>
            <person name="Mortensen U.H."/>
            <person name="Larsen T.O."/>
            <person name="Grigoriev I.V."/>
            <person name="Baker S.E."/>
            <person name="Andersen M.R."/>
            <person name="Nordberg H.P."/>
            <person name="Cantor M.N."/>
            <person name="Hua S.X."/>
        </authorList>
    </citation>
    <scope>NUCLEOTIDE SEQUENCE [LARGE SCALE GENOMIC DNA]</scope>
    <source>
        <strain evidence="2">IBT 19404</strain>
    </source>
</reference>
<evidence type="ECO:0000313" key="1">
    <source>
        <dbReference type="EMBL" id="PLN85782.1"/>
    </source>
</evidence>
<gene>
    <name evidence="1" type="ORF">BDW42DRAFT_131997</name>
</gene>
<keyword evidence="2" id="KW-1185">Reference proteome</keyword>
<protein>
    <submittedName>
        <fullName evidence="1">Kinetochore complex Sim4 subunit Fta1-domain-containing protein</fullName>
    </submittedName>
</protein>